<gene>
    <name evidence="1" type="ORF">PENNAL_c0014G05539</name>
</gene>
<evidence type="ECO:0000313" key="2">
    <source>
        <dbReference type="Proteomes" id="UP000191691"/>
    </source>
</evidence>
<dbReference type="OMA" id="PMEDVEY"/>
<proteinExistence type="predicted"/>
<evidence type="ECO:0000313" key="1">
    <source>
        <dbReference type="EMBL" id="OQE89377.1"/>
    </source>
</evidence>
<organism evidence="1 2">
    <name type="scientific">Penicillium nalgiovense</name>
    <dbReference type="NCBI Taxonomy" id="60175"/>
    <lineage>
        <taxon>Eukaryota</taxon>
        <taxon>Fungi</taxon>
        <taxon>Dikarya</taxon>
        <taxon>Ascomycota</taxon>
        <taxon>Pezizomycotina</taxon>
        <taxon>Eurotiomycetes</taxon>
        <taxon>Eurotiomycetidae</taxon>
        <taxon>Eurotiales</taxon>
        <taxon>Aspergillaceae</taxon>
        <taxon>Penicillium</taxon>
    </lineage>
</organism>
<comment type="caution">
    <text evidence="1">The sequence shown here is derived from an EMBL/GenBank/DDBJ whole genome shotgun (WGS) entry which is preliminary data.</text>
</comment>
<reference evidence="2" key="1">
    <citation type="journal article" date="2017" name="Nat. Microbiol.">
        <title>Global analysis of biosynthetic gene clusters reveals vast potential of secondary metabolite production in Penicillium species.</title>
        <authorList>
            <person name="Nielsen J.C."/>
            <person name="Grijseels S."/>
            <person name="Prigent S."/>
            <person name="Ji B."/>
            <person name="Dainat J."/>
            <person name="Nielsen K.F."/>
            <person name="Frisvad J.C."/>
            <person name="Workman M."/>
            <person name="Nielsen J."/>
        </authorList>
    </citation>
    <scope>NUCLEOTIDE SEQUENCE [LARGE SCALE GENOMIC DNA]</scope>
    <source>
        <strain evidence="2">IBT 13039</strain>
    </source>
</reference>
<dbReference type="AlphaFoldDB" id="A0A1V6YPX6"/>
<sequence length="269" mass="29123">MPPFSKSGLQVLAGEYLAGPLLKWDEMSLFDQLFASGSEPEMSVMTWELTELLCNMVVVVGPGSPHSYLLRVVLAPEFAWFGLHWAGMPHPGNYSSSSIEKKKTHTNLPLAQVPTSSPDLLHLLHSRPLAASAALHQNLGVGDEWKSLVLRLWAHFEPYSSCLRPGQLQPAAAANILLPMEDVEYPPSPVQGDLDGMMPMEGIEFVPVSGVYMDTMVRDISPDMDVCAETGPASASAPPAAMPVPPSLPVVPPCLPVAAPATNKYRQRY</sequence>
<protein>
    <submittedName>
        <fullName evidence="1">Uncharacterized protein</fullName>
    </submittedName>
</protein>
<dbReference type="EMBL" id="MOOB01000014">
    <property type="protein sequence ID" value="OQE89377.1"/>
    <property type="molecule type" value="Genomic_DNA"/>
</dbReference>
<keyword evidence="2" id="KW-1185">Reference proteome</keyword>
<dbReference type="Proteomes" id="UP000191691">
    <property type="component" value="Unassembled WGS sequence"/>
</dbReference>
<name>A0A1V6YPX6_PENNA</name>
<accession>A0A1V6YPX6</accession>